<feature type="chain" id="PRO_5035238617" evidence="2">
    <location>
        <begin position="23"/>
        <end position="736"/>
    </location>
</feature>
<dbReference type="PANTHER" id="PTHR30189:SF1">
    <property type="entry name" value="LPS-ASSEMBLY PROTEIN LPTD"/>
    <property type="match status" value="1"/>
</dbReference>
<dbReference type="InterPro" id="IPR045659">
    <property type="entry name" value="LptD_2"/>
</dbReference>
<evidence type="ECO:0000256" key="2">
    <source>
        <dbReference type="SAM" id="SignalP"/>
    </source>
</evidence>
<sequence length="736" mass="83742">MLFRLLLAAWLMLGGAPLSAQADLADRELIIQHLGDQYRDAEGRQIVTGGVRVTIGRDILMTADELIYYTNTNVIEAAGNVKIDYTTEMGVIEIAAQTVRYDVNNRGAVFEEVFSQFGDEFYFVGSRLEAYDRGTYFVINNGKVTACNQPVAQWSMDISHATIERGGYAVVRNAKFRIKRLPVIYLPWFIIPVLSQRQSGFLQPDTGSSDRNGSFFSVPYYWAPRADFDATFVPAYADKAGFNLDLEMRYMPRHNFLGELKGTFYLDNIIGDQAVADRPTEDGKPLKKKRFRADWFHRQKLWNADFTMDIESGSDFSVDRDFLEEAEQTRIRDYTYRARWARGVGRDHLSINLGRLDRILSLTEAERANGLNPAVIGIHALPDVRYYQPKRHIGAGFYYRNQIYAGWYEFDNLGGNQLDGDLSRFGMDLELSRPVELTSFLHARLGVAAFGASYSGDLSSAVPDGNETPGNDNDVKRDEERGSAFGFAELLGPRLRRTYDLEDRRLVHYFDTGVDIRAGVGRRKDSFIESIEMDELEIRLNQTRDDVSSVWRMNHRLFTGPRGKVRPLGEIEVSQEVSWESDNGADRPNEPIKARFRLSGLGGLHGNGFIDYNPDEGVLDALSFYGSVNKGNWRGYGGYVKRRSSTDMNQVQQESFIGISELRLDRFRSRFKLYIDYDILQSDVKSQQLLYGYQGQCVGFTINYVRSPFDSSNANNQDFLRFTVNLRNLGELGTKF</sequence>
<evidence type="ECO:0000256" key="1">
    <source>
        <dbReference type="SAM" id="MobiDB-lite"/>
    </source>
</evidence>
<feature type="region of interest" description="Disordered" evidence="1">
    <location>
        <begin position="460"/>
        <end position="479"/>
    </location>
</feature>
<evidence type="ECO:0000313" key="4">
    <source>
        <dbReference type="EMBL" id="MBO1322497.1"/>
    </source>
</evidence>
<feature type="signal peptide" evidence="2">
    <location>
        <begin position="1"/>
        <end position="22"/>
    </location>
</feature>
<dbReference type="Gene3D" id="2.60.450.10">
    <property type="entry name" value="Lipopolysaccharide (LPS) transport protein A like domain"/>
    <property type="match status" value="1"/>
</dbReference>
<dbReference type="InterPro" id="IPR050218">
    <property type="entry name" value="LptD"/>
</dbReference>
<dbReference type="Pfam" id="PF19838">
    <property type="entry name" value="LptD_2"/>
    <property type="match status" value="1"/>
</dbReference>
<reference evidence="4" key="1">
    <citation type="submission" date="2021-03" db="EMBL/GenBank/DDBJ databases">
        <authorList>
            <person name="Wang G."/>
        </authorList>
    </citation>
    <scope>NUCLEOTIDE SEQUENCE</scope>
    <source>
        <strain evidence="4">KCTC 12899</strain>
    </source>
</reference>
<name>A0A8J7QDF4_9BACT</name>
<keyword evidence="2" id="KW-0732">Signal</keyword>
<accession>A0A8J7QDF4</accession>
<dbReference type="AlphaFoldDB" id="A0A8J7QDF4"/>
<gene>
    <name evidence="4" type="ORF">J3U88_28750</name>
</gene>
<feature type="domain" description="LPS-assembly protein LptD central" evidence="3">
    <location>
        <begin position="170"/>
        <end position="312"/>
    </location>
</feature>
<comment type="caution">
    <text evidence="4">The sequence shown here is derived from an EMBL/GenBank/DDBJ whole genome shotgun (WGS) entry which is preliminary data.</text>
</comment>
<keyword evidence="5" id="KW-1185">Reference proteome</keyword>
<dbReference type="PANTHER" id="PTHR30189">
    <property type="entry name" value="LPS-ASSEMBLY PROTEIN"/>
    <property type="match status" value="1"/>
</dbReference>
<organism evidence="4 5">
    <name type="scientific">Acanthopleuribacter pedis</name>
    <dbReference type="NCBI Taxonomy" id="442870"/>
    <lineage>
        <taxon>Bacteria</taxon>
        <taxon>Pseudomonadati</taxon>
        <taxon>Acidobacteriota</taxon>
        <taxon>Holophagae</taxon>
        <taxon>Acanthopleuribacterales</taxon>
        <taxon>Acanthopleuribacteraceae</taxon>
        <taxon>Acanthopleuribacter</taxon>
    </lineage>
</organism>
<dbReference type="EMBL" id="JAFREP010000038">
    <property type="protein sequence ID" value="MBO1322497.1"/>
    <property type="molecule type" value="Genomic_DNA"/>
</dbReference>
<dbReference type="RefSeq" id="WP_207862470.1">
    <property type="nucleotide sequence ID" value="NZ_JAFREP010000038.1"/>
</dbReference>
<dbReference type="GO" id="GO:0009279">
    <property type="term" value="C:cell outer membrane"/>
    <property type="evidence" value="ECO:0007669"/>
    <property type="project" value="TreeGrafter"/>
</dbReference>
<proteinExistence type="predicted"/>
<evidence type="ECO:0000313" key="5">
    <source>
        <dbReference type="Proteomes" id="UP000664417"/>
    </source>
</evidence>
<dbReference type="GO" id="GO:1990351">
    <property type="term" value="C:transporter complex"/>
    <property type="evidence" value="ECO:0007669"/>
    <property type="project" value="TreeGrafter"/>
</dbReference>
<dbReference type="Proteomes" id="UP000664417">
    <property type="component" value="Unassembled WGS sequence"/>
</dbReference>
<evidence type="ECO:0000259" key="3">
    <source>
        <dbReference type="Pfam" id="PF19838"/>
    </source>
</evidence>
<protein>
    <submittedName>
        <fullName evidence="4">LPS-assembly protein LptD</fullName>
    </submittedName>
</protein>